<proteinExistence type="predicted"/>
<dbReference type="PIRSF" id="PIRSF027391">
    <property type="entry name" value="Hpre_diP_synt_I"/>
    <property type="match status" value="1"/>
</dbReference>
<feature type="transmembrane region" description="Helical" evidence="1">
    <location>
        <begin position="135"/>
        <end position="156"/>
    </location>
</feature>
<keyword evidence="1" id="KW-0472">Membrane</keyword>
<reference evidence="2 3" key="1">
    <citation type="submission" date="2020-08" db="EMBL/GenBank/DDBJ databases">
        <title>Genome sequence of Erysipelothrix inopinata DSM 15511T.</title>
        <authorList>
            <person name="Hyun D.-W."/>
            <person name="Bae J.-W."/>
        </authorList>
    </citation>
    <scope>NUCLEOTIDE SEQUENCE [LARGE SCALE GENOMIC DNA]</scope>
    <source>
        <strain evidence="2 3">DSM 15511</strain>
    </source>
</reference>
<evidence type="ECO:0000313" key="3">
    <source>
        <dbReference type="Proteomes" id="UP000515928"/>
    </source>
</evidence>
<organism evidence="2 3">
    <name type="scientific">Erysipelothrix inopinata</name>
    <dbReference type="NCBI Taxonomy" id="225084"/>
    <lineage>
        <taxon>Bacteria</taxon>
        <taxon>Bacillati</taxon>
        <taxon>Bacillota</taxon>
        <taxon>Erysipelotrichia</taxon>
        <taxon>Erysipelotrichales</taxon>
        <taxon>Erysipelotrichaceae</taxon>
        <taxon>Erysipelothrix</taxon>
    </lineage>
</organism>
<feature type="transmembrane region" description="Helical" evidence="1">
    <location>
        <begin position="32"/>
        <end position="52"/>
    </location>
</feature>
<feature type="transmembrane region" description="Helical" evidence="1">
    <location>
        <begin position="82"/>
        <end position="98"/>
    </location>
</feature>
<dbReference type="Proteomes" id="UP000515928">
    <property type="component" value="Chromosome"/>
</dbReference>
<feature type="transmembrane region" description="Helical" evidence="1">
    <location>
        <begin position="110"/>
        <end position="129"/>
    </location>
</feature>
<dbReference type="InterPro" id="IPR010898">
    <property type="entry name" value="Hpre_diP_synth_I"/>
</dbReference>
<accession>A0A7G9RWV8</accession>
<dbReference type="EMBL" id="CP060715">
    <property type="protein sequence ID" value="QNN60083.1"/>
    <property type="molecule type" value="Genomic_DNA"/>
</dbReference>
<dbReference type="KEGG" id="eio:H9L01_06825"/>
<dbReference type="AlphaFoldDB" id="A0A7G9RWV8"/>
<feature type="transmembrane region" description="Helical" evidence="1">
    <location>
        <begin position="9"/>
        <end position="26"/>
    </location>
</feature>
<sequence>MKPQNKTKRLTLLTMLLGMAMIVNMLEPSLPFAFPGIKLGLANVLGLFALYFLGVREMYIVNIMRVLLVSLVRGTFLGAGFWPAFIGSLVSCTMVVLFRKFTNMSEVGISAASATFHNVGQILVIVFYFNSPFMISYLPIMLLLGIPTGILTGYLVQAINKRFKIS</sequence>
<keyword evidence="1" id="KW-1133">Transmembrane helix</keyword>
<dbReference type="RefSeq" id="WP_187533215.1">
    <property type="nucleotide sequence ID" value="NZ_CBCSHU010000020.1"/>
</dbReference>
<keyword evidence="3" id="KW-1185">Reference proteome</keyword>
<dbReference type="InterPro" id="IPR014535">
    <property type="entry name" value="Hpre_diP_synt_I"/>
</dbReference>
<evidence type="ECO:0000256" key="1">
    <source>
        <dbReference type="SAM" id="Phobius"/>
    </source>
</evidence>
<keyword evidence="1" id="KW-0812">Transmembrane</keyword>
<protein>
    <submittedName>
        <fullName evidence="2">Gx transporter family protein</fullName>
    </submittedName>
</protein>
<dbReference type="Gene3D" id="1.10.1760.20">
    <property type="match status" value="1"/>
</dbReference>
<gene>
    <name evidence="2" type="ORF">H9L01_06825</name>
</gene>
<evidence type="ECO:0000313" key="2">
    <source>
        <dbReference type="EMBL" id="QNN60083.1"/>
    </source>
</evidence>
<dbReference type="Pfam" id="PF07456">
    <property type="entry name" value="Hpre_diP_synt_I"/>
    <property type="match status" value="1"/>
</dbReference>
<name>A0A7G9RWV8_9FIRM</name>